<name>A0ABR3R5P8_9PLEO</name>
<accession>A0ABR3R5P8</accession>
<dbReference type="EMBL" id="JAKJXO020000010">
    <property type="protein sequence ID" value="KAL1599518.1"/>
    <property type="molecule type" value="Genomic_DNA"/>
</dbReference>
<evidence type="ECO:0000313" key="1">
    <source>
        <dbReference type="EMBL" id="KAL1599518.1"/>
    </source>
</evidence>
<gene>
    <name evidence="1" type="ORF">SLS60_007321</name>
</gene>
<dbReference type="Proteomes" id="UP001521785">
    <property type="component" value="Unassembled WGS sequence"/>
</dbReference>
<sequence length="383" mass="44340">MFNSRKRRTLKQFVNRYVRKHGKQSRDQGDQEMNSRSALLSLPRELRDEIIALVIASRRPSLQNAAELEMQSRVPLDISNTWGGSGLYLEEQSAYTSNAGGLLLANKQLRSETQSALERLDLGLAHELDVKLVDERFIAPTWTFIPIPTRHFKHVRAVFQSVGVWQQPPTLSKFKMAYPWAYGCGGPPAYVWQFYSILRHFLTYGVDVPRPTTTPDFISVKNLELDFIDPEDTDLLPPEGQTSIWEARCRRSRSRDPQGPELLRPEWLARDLANQMLAMFRMSYHMAEYACMFHGRIGYMIFKVNGTIIEEIDVGQVLADVKFNDSFGNVSREDRVEKWISWKEEAQELRKKRGLKTVEFEDAWQEEARNWAAQHYAKYPSSC</sequence>
<reference evidence="1 2" key="1">
    <citation type="submission" date="2024-02" db="EMBL/GenBank/DDBJ databases">
        <title>De novo assembly and annotation of 12 fungi associated with fruit tree decline syndrome in Ontario, Canada.</title>
        <authorList>
            <person name="Sulman M."/>
            <person name="Ellouze W."/>
            <person name="Ilyukhin E."/>
        </authorList>
    </citation>
    <scope>NUCLEOTIDE SEQUENCE [LARGE SCALE GENOMIC DNA]</scope>
    <source>
        <strain evidence="1 2">M42-189</strain>
    </source>
</reference>
<evidence type="ECO:0000313" key="2">
    <source>
        <dbReference type="Proteomes" id="UP001521785"/>
    </source>
</evidence>
<keyword evidence="2" id="KW-1185">Reference proteome</keyword>
<proteinExistence type="predicted"/>
<comment type="caution">
    <text evidence="1">The sequence shown here is derived from an EMBL/GenBank/DDBJ whole genome shotgun (WGS) entry which is preliminary data.</text>
</comment>
<protein>
    <submittedName>
        <fullName evidence="1">Uncharacterized protein</fullName>
    </submittedName>
</protein>
<organism evidence="1 2">
    <name type="scientific">Paraconiothyrium brasiliense</name>
    <dbReference type="NCBI Taxonomy" id="300254"/>
    <lineage>
        <taxon>Eukaryota</taxon>
        <taxon>Fungi</taxon>
        <taxon>Dikarya</taxon>
        <taxon>Ascomycota</taxon>
        <taxon>Pezizomycotina</taxon>
        <taxon>Dothideomycetes</taxon>
        <taxon>Pleosporomycetidae</taxon>
        <taxon>Pleosporales</taxon>
        <taxon>Massarineae</taxon>
        <taxon>Didymosphaeriaceae</taxon>
        <taxon>Paraconiothyrium</taxon>
    </lineage>
</organism>